<feature type="region of interest" description="Disordered" evidence="1">
    <location>
        <begin position="96"/>
        <end position="140"/>
    </location>
</feature>
<feature type="compositionally biased region" description="Basic and acidic residues" evidence="1">
    <location>
        <begin position="228"/>
        <end position="239"/>
    </location>
</feature>
<name>A0ABN9YC17_9DINO</name>
<sequence>MVEYPGSSMHSQVLATSRWYTSSETARHHGHQRSLQRDRARTCRARPELHLSLGKSGLTDGWGDNGTLCRPESEIEDAAICHLGATRTYQRFGLGIEEPSDAFPPRNTIDPLGADRRAAVRQPPDRRQGDGDQKPTVVSSKVQRPAGLCREPLGELCPRARQGRCREAPQMHMNIAALLAPDTAATSHMWEVQGGRAHGGIQLSLAWLRVPRMPRGVEAAALHFEASERPPRGGLRRDLPSTAVEHSWGTKDSKDRSAARKLVEDARAAEEMQKKLLEPSAREKEAFEKEVMSALHHVDRVVRQITATKDAIAVAALMAVATSSLSLADATSSTSSLHSASKGLLKHFQKVRQGLFVKAAKKVALVRRLGVSQAVQEPTKPTKSLAEALAETLDKDARPRRMSQQGGFAALNLQHAALADRSTVVDKDSEAARRAPMLLHGASHAPPQLNSKTASQAKDDHSDTPSELQDEQAEDPMRHWTDGHLHEAQEGANGRRASRGQLVKKRASLMPWASMLPMASMVQDPQSEPEHLLGAPFAQAMSDPGPRRKVPATVFGGRFALSSAAKAGGPAASIGAVNAERLGGKPEELTFRAVSNERMVEQQTESARQQDPRMHPSTTADLSSMVMVAKKVSHSKSKEPVPLMCNLEEVPEEPDEDERQRQEPPESRSGAQSPATSSSGKASTTGGSDDVPARKVATLASALGTMSSALRSLPVGQQGKRKKKAKGMRFVLTEQSDGDDMTRRNAMFYVDELQAKVSRVRSGGWGAKMAMEPVLSDLLMASNCEAETLFETSLEEIKSKPQDQRGEIASRLVAMERARLRRPGRQTGQELPNEVVKACKQVLGELGSFITEGLPSESVSSSGGSDR</sequence>
<gene>
    <name evidence="2" type="ORF">PCOR1329_LOCUS84518</name>
</gene>
<protein>
    <submittedName>
        <fullName evidence="2">Uncharacterized protein</fullName>
    </submittedName>
</protein>
<feature type="region of interest" description="Disordered" evidence="1">
    <location>
        <begin position="650"/>
        <end position="693"/>
    </location>
</feature>
<dbReference type="EMBL" id="CAUYUJ010022370">
    <property type="protein sequence ID" value="CAK0910303.1"/>
    <property type="molecule type" value="Genomic_DNA"/>
</dbReference>
<feature type="compositionally biased region" description="Basic and acidic residues" evidence="1">
    <location>
        <begin position="113"/>
        <end position="133"/>
    </location>
</feature>
<organism evidence="2 3">
    <name type="scientific">Prorocentrum cordatum</name>
    <dbReference type="NCBI Taxonomy" id="2364126"/>
    <lineage>
        <taxon>Eukaryota</taxon>
        <taxon>Sar</taxon>
        <taxon>Alveolata</taxon>
        <taxon>Dinophyceae</taxon>
        <taxon>Prorocentrales</taxon>
        <taxon>Prorocentraceae</taxon>
        <taxon>Prorocentrum</taxon>
    </lineage>
</organism>
<reference evidence="2" key="1">
    <citation type="submission" date="2023-10" db="EMBL/GenBank/DDBJ databases">
        <authorList>
            <person name="Chen Y."/>
            <person name="Shah S."/>
            <person name="Dougan E. K."/>
            <person name="Thang M."/>
            <person name="Chan C."/>
        </authorList>
    </citation>
    <scope>NUCLEOTIDE SEQUENCE [LARGE SCALE GENOMIC DNA]</scope>
</reference>
<feature type="compositionally biased region" description="Low complexity" evidence="1">
    <location>
        <begin position="673"/>
        <end position="688"/>
    </location>
</feature>
<dbReference type="Proteomes" id="UP001189429">
    <property type="component" value="Unassembled WGS sequence"/>
</dbReference>
<evidence type="ECO:0000256" key="1">
    <source>
        <dbReference type="SAM" id="MobiDB-lite"/>
    </source>
</evidence>
<feature type="compositionally biased region" description="Basic and acidic residues" evidence="1">
    <location>
        <begin position="248"/>
        <end position="258"/>
    </location>
</feature>
<feature type="non-terminal residue" evidence="2">
    <location>
        <position position="867"/>
    </location>
</feature>
<proteinExistence type="predicted"/>
<feature type="region of interest" description="Disordered" evidence="1">
    <location>
        <begin position="593"/>
        <end position="623"/>
    </location>
</feature>
<accession>A0ABN9YC17</accession>
<keyword evidence="3" id="KW-1185">Reference proteome</keyword>
<evidence type="ECO:0000313" key="2">
    <source>
        <dbReference type="EMBL" id="CAK0910303.1"/>
    </source>
</evidence>
<feature type="region of interest" description="Disordered" evidence="1">
    <location>
        <begin position="228"/>
        <end position="258"/>
    </location>
</feature>
<feature type="region of interest" description="Disordered" evidence="1">
    <location>
        <begin position="439"/>
        <end position="475"/>
    </location>
</feature>
<comment type="caution">
    <text evidence="2">The sequence shown here is derived from an EMBL/GenBank/DDBJ whole genome shotgun (WGS) entry which is preliminary data.</text>
</comment>
<evidence type="ECO:0000313" key="3">
    <source>
        <dbReference type="Proteomes" id="UP001189429"/>
    </source>
</evidence>